<gene>
    <name evidence="2" type="ORF">CVT25_009133</name>
</gene>
<comment type="caution">
    <text evidence="2">The sequence shown here is derived from an EMBL/GenBank/DDBJ whole genome shotgun (WGS) entry which is preliminary data.</text>
</comment>
<dbReference type="Gene3D" id="1.10.490.10">
    <property type="entry name" value="Globins"/>
    <property type="match status" value="1"/>
</dbReference>
<keyword evidence="3" id="KW-1185">Reference proteome</keyword>
<proteinExistence type="predicted"/>
<dbReference type="InParanoid" id="A0A409XDN1"/>
<reference evidence="2 3" key="1">
    <citation type="journal article" date="2018" name="Evol. Lett.">
        <title>Horizontal gene cluster transfer increased hallucinogenic mushroom diversity.</title>
        <authorList>
            <person name="Reynolds H.T."/>
            <person name="Vijayakumar V."/>
            <person name="Gluck-Thaler E."/>
            <person name="Korotkin H.B."/>
            <person name="Matheny P.B."/>
            <person name="Slot J.C."/>
        </authorList>
    </citation>
    <scope>NUCLEOTIDE SEQUENCE [LARGE SCALE GENOMIC DNA]</scope>
    <source>
        <strain evidence="2 3">2631</strain>
    </source>
</reference>
<dbReference type="InterPro" id="IPR012292">
    <property type="entry name" value="Globin/Proto"/>
</dbReference>
<dbReference type="PANTHER" id="PTHR42071:SF1">
    <property type="entry name" value="GLOBIN-SENSOR DOMAIN-CONTAINING PROTEIN"/>
    <property type="match status" value="1"/>
</dbReference>
<feature type="domain" description="Globin-sensor" evidence="1">
    <location>
        <begin position="14"/>
        <end position="200"/>
    </location>
</feature>
<dbReference type="OrthoDB" id="10027058at2759"/>
<dbReference type="PANTHER" id="PTHR42071">
    <property type="entry name" value="PROTOGLOBIN DOMAIN-CONTAINING PROTEIN"/>
    <property type="match status" value="1"/>
</dbReference>
<dbReference type="AlphaFoldDB" id="A0A409XDN1"/>
<accession>A0A409XDN1</accession>
<evidence type="ECO:0000259" key="1">
    <source>
        <dbReference type="Pfam" id="PF11563"/>
    </source>
</evidence>
<dbReference type="Pfam" id="PF11563">
    <property type="entry name" value="Protoglobin"/>
    <property type="match status" value="1"/>
</dbReference>
<sequence>MQHISEESLNDLSTRIQYLRDFIEFTPEDAAALHASAPVVGPLVPVVVDAVYKKLLSFDVTAKSFVPRQTGYEGVTPTHASDLTLEHPQIKFRKDFLAGYLVKLVTLDYSKPSSWEYLNKVGLMHTGQSGFVHRKTKPSLRVEYIHCGILLGYVQDILINAVITHPDLDINTKNAVMRAVNKVVWIQNDLFARHYIAETEALAAAASEA</sequence>
<dbReference type="GO" id="GO:0019825">
    <property type="term" value="F:oxygen binding"/>
    <property type="evidence" value="ECO:0007669"/>
    <property type="project" value="InterPro"/>
</dbReference>
<dbReference type="EMBL" id="NHYD01001992">
    <property type="protein sequence ID" value="PPQ88898.1"/>
    <property type="molecule type" value="Genomic_DNA"/>
</dbReference>
<organism evidence="2 3">
    <name type="scientific">Psilocybe cyanescens</name>
    <dbReference type="NCBI Taxonomy" id="93625"/>
    <lineage>
        <taxon>Eukaryota</taxon>
        <taxon>Fungi</taxon>
        <taxon>Dikarya</taxon>
        <taxon>Basidiomycota</taxon>
        <taxon>Agaricomycotina</taxon>
        <taxon>Agaricomycetes</taxon>
        <taxon>Agaricomycetidae</taxon>
        <taxon>Agaricales</taxon>
        <taxon>Agaricineae</taxon>
        <taxon>Strophariaceae</taxon>
        <taxon>Psilocybe</taxon>
    </lineage>
</organism>
<evidence type="ECO:0000313" key="2">
    <source>
        <dbReference type="EMBL" id="PPQ88898.1"/>
    </source>
</evidence>
<name>A0A409XDN1_PSICY</name>
<protein>
    <recommendedName>
        <fullName evidence="1">Globin-sensor domain-containing protein</fullName>
    </recommendedName>
</protein>
<dbReference type="Proteomes" id="UP000283269">
    <property type="component" value="Unassembled WGS sequence"/>
</dbReference>
<evidence type="ECO:0000313" key="3">
    <source>
        <dbReference type="Proteomes" id="UP000283269"/>
    </source>
</evidence>
<dbReference type="InterPro" id="IPR044398">
    <property type="entry name" value="Globin-sensor_dom"/>
</dbReference>
<dbReference type="GO" id="GO:0020037">
    <property type="term" value="F:heme binding"/>
    <property type="evidence" value="ECO:0007669"/>
    <property type="project" value="InterPro"/>
</dbReference>